<dbReference type="Proteomes" id="UP000792457">
    <property type="component" value="Unassembled WGS sequence"/>
</dbReference>
<proteinExistence type="inferred from homology"/>
<dbReference type="GO" id="GO:0019706">
    <property type="term" value="F:protein-cysteine S-palmitoyltransferase activity"/>
    <property type="evidence" value="ECO:0007669"/>
    <property type="project" value="UniProtKB-EC"/>
</dbReference>
<gene>
    <name evidence="9" type="ORF">J437_LFUL010368</name>
</gene>
<dbReference type="InterPro" id="IPR001594">
    <property type="entry name" value="Palmitoyltrfase_DHHC"/>
</dbReference>
<evidence type="ECO:0000256" key="7">
    <source>
        <dbReference type="RuleBase" id="RU079119"/>
    </source>
</evidence>
<dbReference type="Pfam" id="PF01529">
    <property type="entry name" value="DHHC"/>
    <property type="match status" value="1"/>
</dbReference>
<comment type="similarity">
    <text evidence="7">Belongs to the DHHC palmitoyltransferase family.</text>
</comment>
<evidence type="ECO:0000256" key="5">
    <source>
        <dbReference type="ARBA" id="ARBA00023136"/>
    </source>
</evidence>
<dbReference type="OrthoDB" id="9909019at2759"/>
<organism evidence="9 10">
    <name type="scientific">Ladona fulva</name>
    <name type="common">Scarce chaser dragonfly</name>
    <name type="synonym">Libellula fulva</name>
    <dbReference type="NCBI Taxonomy" id="123851"/>
    <lineage>
        <taxon>Eukaryota</taxon>
        <taxon>Metazoa</taxon>
        <taxon>Ecdysozoa</taxon>
        <taxon>Arthropoda</taxon>
        <taxon>Hexapoda</taxon>
        <taxon>Insecta</taxon>
        <taxon>Pterygota</taxon>
        <taxon>Palaeoptera</taxon>
        <taxon>Odonata</taxon>
        <taxon>Epiprocta</taxon>
        <taxon>Anisoptera</taxon>
        <taxon>Libelluloidea</taxon>
        <taxon>Libellulidae</taxon>
        <taxon>Ladona</taxon>
    </lineage>
</organism>
<feature type="transmembrane region" description="Helical" evidence="7">
    <location>
        <begin position="26"/>
        <end position="52"/>
    </location>
</feature>
<evidence type="ECO:0000256" key="2">
    <source>
        <dbReference type="ARBA" id="ARBA00022679"/>
    </source>
</evidence>
<dbReference type="PROSITE" id="PS50216">
    <property type="entry name" value="DHHC"/>
    <property type="match status" value="1"/>
</dbReference>
<feature type="transmembrane region" description="Helical" evidence="7">
    <location>
        <begin position="216"/>
        <end position="242"/>
    </location>
</feature>
<evidence type="ECO:0000256" key="3">
    <source>
        <dbReference type="ARBA" id="ARBA00022692"/>
    </source>
</evidence>
<dbReference type="AlphaFoldDB" id="A0A8K0KF04"/>
<accession>A0A8K0KF04</accession>
<name>A0A8K0KF04_LADFU</name>
<evidence type="ECO:0000256" key="6">
    <source>
        <dbReference type="ARBA" id="ARBA00023315"/>
    </source>
</evidence>
<reference evidence="9" key="2">
    <citation type="submission" date="2017-10" db="EMBL/GenBank/DDBJ databases">
        <title>Ladona fulva Genome sequencing and assembly.</title>
        <authorList>
            <person name="Murali S."/>
            <person name="Richards S."/>
            <person name="Bandaranaike D."/>
            <person name="Bellair M."/>
            <person name="Blankenburg K."/>
            <person name="Chao H."/>
            <person name="Dinh H."/>
            <person name="Doddapaneni H."/>
            <person name="Dugan-Rocha S."/>
            <person name="Elkadiri S."/>
            <person name="Gnanaolivu R."/>
            <person name="Hernandez B."/>
            <person name="Skinner E."/>
            <person name="Javaid M."/>
            <person name="Lee S."/>
            <person name="Li M."/>
            <person name="Ming W."/>
            <person name="Munidasa M."/>
            <person name="Muniz J."/>
            <person name="Nguyen L."/>
            <person name="Hughes D."/>
            <person name="Osuji N."/>
            <person name="Pu L.-L."/>
            <person name="Puazo M."/>
            <person name="Qu C."/>
            <person name="Quiroz J."/>
            <person name="Raj R."/>
            <person name="Weissenberger G."/>
            <person name="Xin Y."/>
            <person name="Zou X."/>
            <person name="Han Y."/>
            <person name="Worley K."/>
            <person name="Muzny D."/>
            <person name="Gibbs R."/>
        </authorList>
    </citation>
    <scope>NUCLEOTIDE SEQUENCE</scope>
    <source>
        <strain evidence="9">Sampled in the wild</strain>
    </source>
</reference>
<dbReference type="EMBL" id="KZ308689">
    <property type="protein sequence ID" value="KAG8233138.1"/>
    <property type="molecule type" value="Genomic_DNA"/>
</dbReference>
<evidence type="ECO:0000256" key="1">
    <source>
        <dbReference type="ARBA" id="ARBA00004141"/>
    </source>
</evidence>
<keyword evidence="6 7" id="KW-0012">Acyltransferase</keyword>
<feature type="domain" description="Palmitoyltransferase DHHC" evidence="8">
    <location>
        <begin position="132"/>
        <end position="247"/>
    </location>
</feature>
<protein>
    <recommendedName>
        <fullName evidence="7">Palmitoyltransferase</fullName>
        <ecNumber evidence="7">2.3.1.225</ecNumber>
    </recommendedName>
</protein>
<evidence type="ECO:0000259" key="8">
    <source>
        <dbReference type="Pfam" id="PF01529"/>
    </source>
</evidence>
<evidence type="ECO:0000256" key="4">
    <source>
        <dbReference type="ARBA" id="ARBA00022989"/>
    </source>
</evidence>
<dbReference type="GO" id="GO:0016020">
    <property type="term" value="C:membrane"/>
    <property type="evidence" value="ECO:0007669"/>
    <property type="project" value="UniProtKB-SubCell"/>
</dbReference>
<dbReference type="PANTHER" id="PTHR12246">
    <property type="entry name" value="PALMITOYLTRANSFERASE ZDHHC16"/>
    <property type="match status" value="1"/>
</dbReference>
<evidence type="ECO:0000313" key="9">
    <source>
        <dbReference type="EMBL" id="KAG8233138.1"/>
    </source>
</evidence>
<comment type="caution">
    <text evidence="9">The sequence shown here is derived from an EMBL/GenBank/DDBJ whole genome shotgun (WGS) entry which is preliminary data.</text>
</comment>
<keyword evidence="10" id="KW-1185">Reference proteome</keyword>
<dbReference type="InterPro" id="IPR039859">
    <property type="entry name" value="PFA4/ZDH16/20/ERF2-like"/>
</dbReference>
<reference evidence="9" key="1">
    <citation type="submission" date="2013-04" db="EMBL/GenBank/DDBJ databases">
        <authorList>
            <person name="Qu J."/>
            <person name="Murali S.C."/>
            <person name="Bandaranaike D."/>
            <person name="Bellair M."/>
            <person name="Blankenburg K."/>
            <person name="Chao H."/>
            <person name="Dinh H."/>
            <person name="Doddapaneni H."/>
            <person name="Downs B."/>
            <person name="Dugan-Rocha S."/>
            <person name="Elkadiri S."/>
            <person name="Gnanaolivu R.D."/>
            <person name="Hernandez B."/>
            <person name="Javaid M."/>
            <person name="Jayaseelan J.C."/>
            <person name="Lee S."/>
            <person name="Li M."/>
            <person name="Ming W."/>
            <person name="Munidasa M."/>
            <person name="Muniz J."/>
            <person name="Nguyen L."/>
            <person name="Ongeri F."/>
            <person name="Osuji N."/>
            <person name="Pu L.-L."/>
            <person name="Puazo M."/>
            <person name="Qu C."/>
            <person name="Quiroz J."/>
            <person name="Raj R."/>
            <person name="Weissenberger G."/>
            <person name="Xin Y."/>
            <person name="Zou X."/>
            <person name="Han Y."/>
            <person name="Richards S."/>
            <person name="Worley K."/>
            <person name="Muzny D."/>
            <person name="Gibbs R."/>
        </authorList>
    </citation>
    <scope>NUCLEOTIDE SEQUENCE</scope>
    <source>
        <strain evidence="9">Sampled in the wild</strain>
    </source>
</reference>
<comment type="catalytic activity">
    <reaction evidence="7">
        <text>L-cysteinyl-[protein] + hexadecanoyl-CoA = S-hexadecanoyl-L-cysteinyl-[protein] + CoA</text>
        <dbReference type="Rhea" id="RHEA:36683"/>
        <dbReference type="Rhea" id="RHEA-COMP:10131"/>
        <dbReference type="Rhea" id="RHEA-COMP:11032"/>
        <dbReference type="ChEBI" id="CHEBI:29950"/>
        <dbReference type="ChEBI" id="CHEBI:57287"/>
        <dbReference type="ChEBI" id="CHEBI:57379"/>
        <dbReference type="ChEBI" id="CHEBI:74151"/>
        <dbReference type="EC" id="2.3.1.225"/>
    </reaction>
</comment>
<keyword evidence="2 7" id="KW-0808">Transferase</keyword>
<feature type="transmembrane region" description="Helical" evidence="7">
    <location>
        <begin position="59"/>
        <end position="77"/>
    </location>
</feature>
<keyword evidence="3 7" id="KW-0812">Transmembrane</keyword>
<evidence type="ECO:0000313" key="10">
    <source>
        <dbReference type="Proteomes" id="UP000792457"/>
    </source>
</evidence>
<feature type="transmembrane region" description="Helical" evidence="7">
    <location>
        <begin position="177"/>
        <end position="204"/>
    </location>
</feature>
<dbReference type="EC" id="2.3.1.225" evidence="7"/>
<keyword evidence="5 7" id="KW-0472">Membrane</keyword>
<comment type="subcellular location">
    <subcellularLocation>
        <location evidence="1">Membrane</location>
        <topology evidence="1">Multi-pass membrane protein</topology>
    </subcellularLocation>
</comment>
<sequence>MTMASTSEGKSFSKRTGMLCVRALKWIPVIFIVTIVIWSYYAYVIQLCFLTVKNEVERVLYLIGYHLIFAIFAWSYWQTIFTDIGRVPSQFKVSAADMERLENAESEEAQRHVLERLASGLPVTNRTVTGAIRFCDKCWHVKPDRAHHCSVCGECVLKMDHHCPWVNNCVAYTNYKFFVLFLAYALFYCLYIAFTTLSYFIAFWKTQLEGLGRFHILFLFFVAVMFAVSLVSLFCYHCYLVAHNRSTLGELLF</sequence>
<comment type="domain">
    <text evidence="7">The DHHC domain is required for palmitoyltransferase activity.</text>
</comment>
<keyword evidence="4 7" id="KW-1133">Transmembrane helix</keyword>